<evidence type="ECO:0000256" key="15">
    <source>
        <dbReference type="ARBA" id="ARBA00047776"/>
    </source>
</evidence>
<evidence type="ECO:0000313" key="20">
    <source>
        <dbReference type="Proteomes" id="UP001056483"/>
    </source>
</evidence>
<dbReference type="GO" id="GO:0034599">
    <property type="term" value="P:cellular response to oxidative stress"/>
    <property type="evidence" value="ECO:0007669"/>
    <property type="project" value="TreeGrafter"/>
</dbReference>
<evidence type="ECO:0000256" key="7">
    <source>
        <dbReference type="ARBA" id="ARBA00022741"/>
    </source>
</evidence>
<evidence type="ECO:0000256" key="2">
    <source>
        <dbReference type="ARBA" id="ARBA00008312"/>
    </source>
</evidence>
<dbReference type="EC" id="1.18.1.2" evidence="4"/>
<dbReference type="GO" id="GO:0000166">
    <property type="term" value="F:nucleotide binding"/>
    <property type="evidence" value="ECO:0007669"/>
    <property type="project" value="UniProtKB-KW"/>
</dbReference>
<evidence type="ECO:0000256" key="5">
    <source>
        <dbReference type="ARBA" id="ARBA00020327"/>
    </source>
</evidence>
<dbReference type="Gene3D" id="3.40.50.80">
    <property type="entry name" value="Nucleotide-binding domain of ferredoxin-NADP reductase (FNR) module"/>
    <property type="match status" value="1"/>
</dbReference>
<keyword evidence="8" id="KW-0274">FAD</keyword>
<dbReference type="RefSeq" id="WP_250247181.1">
    <property type="nucleotide sequence ID" value="NZ_CP097749.1"/>
</dbReference>
<evidence type="ECO:0000256" key="9">
    <source>
        <dbReference type="ARBA" id="ARBA00022857"/>
    </source>
</evidence>
<protein>
    <recommendedName>
        <fullName evidence="5">Flavodoxin/ferredoxin--NADP reductase</fullName>
        <ecNumber evidence="4">1.18.1.2</ecNumber>
        <ecNumber evidence="3">1.19.1.1</ecNumber>
    </recommendedName>
    <alternativeName>
        <fullName evidence="13">Ferredoxin (flavodoxin):NADP(+) oxidoreductase</fullName>
    </alternativeName>
    <alternativeName>
        <fullName evidence="11">Ferredoxin--NADP reductase</fullName>
    </alternativeName>
    <alternativeName>
        <fullName evidence="12">Flavodoxin--NADP reductase</fullName>
    </alternativeName>
</protein>
<sequence>MSTWVTGKIINIKNWTDQLFSLIVRAPVNTFIAGQFTKIKIKINNIIVQRAYSYLNAPHNPNLEFYIATILEGKCTPLLCTLRPGDTLMLTKKAYGRFILNEIPNCKNLWMLASGTGIGPYLSILEDHDKRLCQFSNIVLVHAVRFSKNLNYLSQIRKLQNFYNGKLHVQTIISQEESSSSLSGRIPNLIENDSLEKKVGLQLDINNSHVMLCGNPKMIQDTKEILNKKYGMQDHLRCKPGHITQERYW</sequence>
<dbReference type="EC" id="1.19.1.1" evidence="3"/>
<organism evidence="18 19">
    <name type="scientific">Candidatus Blochmanniella camponoti</name>
    <dbReference type="NCBI Taxonomy" id="108080"/>
    <lineage>
        <taxon>Bacteria</taxon>
        <taxon>Pseudomonadati</taxon>
        <taxon>Pseudomonadota</taxon>
        <taxon>Gammaproteobacteria</taxon>
        <taxon>Enterobacterales</taxon>
        <taxon>Enterobacteriaceae</taxon>
        <taxon>ant endosymbionts</taxon>
        <taxon>Candidatus Blochmanniella</taxon>
    </lineage>
</organism>
<proteinExistence type="inferred from homology"/>
<name>A0AAE9L6U5_9ENTR</name>
<comment type="similarity">
    <text evidence="2">Belongs to the ferredoxin--NADP reductase type 1 family.</text>
</comment>
<dbReference type="InterPro" id="IPR039261">
    <property type="entry name" value="FNR_nucleotide-bd"/>
</dbReference>
<evidence type="ECO:0000313" key="19">
    <source>
        <dbReference type="Proteomes" id="UP001056323"/>
    </source>
</evidence>
<keyword evidence="7" id="KW-0547">Nucleotide-binding</keyword>
<dbReference type="Pfam" id="PF00175">
    <property type="entry name" value="NAD_binding_1"/>
    <property type="match status" value="1"/>
</dbReference>
<dbReference type="Gene3D" id="2.40.30.10">
    <property type="entry name" value="Translation factors"/>
    <property type="match status" value="1"/>
</dbReference>
<evidence type="ECO:0000256" key="4">
    <source>
        <dbReference type="ARBA" id="ARBA00013223"/>
    </source>
</evidence>
<dbReference type="InterPro" id="IPR001433">
    <property type="entry name" value="OxRdtase_FAD/NAD-bd"/>
</dbReference>
<dbReference type="PANTHER" id="PTHR47878:SF1">
    <property type="entry name" value="FLAVODOXIN_FERREDOXIN--NADP REDUCTASE"/>
    <property type="match status" value="1"/>
</dbReference>
<dbReference type="Proteomes" id="UP001056323">
    <property type="component" value="Chromosome"/>
</dbReference>
<evidence type="ECO:0000256" key="6">
    <source>
        <dbReference type="ARBA" id="ARBA00022630"/>
    </source>
</evidence>
<evidence type="ECO:0000313" key="17">
    <source>
        <dbReference type="EMBL" id="URJ24420.1"/>
    </source>
</evidence>
<gene>
    <name evidence="18" type="ORF">M9394_01405</name>
    <name evidence="17" type="ORF">M9404_02760</name>
</gene>
<dbReference type="EMBL" id="CP097750">
    <property type="protein sequence ID" value="URJ24420.1"/>
    <property type="molecule type" value="Genomic_DNA"/>
</dbReference>
<dbReference type="KEGG" id="bhb:M9394_01405"/>
<keyword evidence="6" id="KW-0285">Flavoprotein</keyword>
<evidence type="ECO:0000259" key="16">
    <source>
        <dbReference type="PROSITE" id="PS51384"/>
    </source>
</evidence>
<reference evidence="18" key="1">
    <citation type="submission" date="2022-05" db="EMBL/GenBank/DDBJ databases">
        <title>Impact of host demography and evolutionary history on endosymbiont molecular evolution: a test in carpenter ants (Genus Camponotus) and their Blochmannia endosymbionts.</title>
        <authorList>
            <person name="Manthey J.D."/>
            <person name="Giron J.C."/>
            <person name="Hruska J.P."/>
        </authorList>
    </citation>
    <scope>NUCLEOTIDE SEQUENCE</scope>
    <source>
        <strain evidence="18">C-049</strain>
        <strain evidence="17">C-050</strain>
    </source>
</reference>
<evidence type="ECO:0000256" key="14">
    <source>
        <dbReference type="ARBA" id="ARBA00047271"/>
    </source>
</evidence>
<dbReference type="EMBL" id="CP097751">
    <property type="protein sequence ID" value="URJ27775.1"/>
    <property type="molecule type" value="Genomic_DNA"/>
</dbReference>
<keyword evidence="9" id="KW-0521">NADP</keyword>
<comment type="catalytic activity">
    <reaction evidence="15">
        <text>2 reduced [2Fe-2S]-[ferredoxin] + NADP(+) + H(+) = 2 oxidized [2Fe-2S]-[ferredoxin] + NADPH</text>
        <dbReference type="Rhea" id="RHEA:20125"/>
        <dbReference type="Rhea" id="RHEA-COMP:10000"/>
        <dbReference type="Rhea" id="RHEA-COMP:10001"/>
        <dbReference type="ChEBI" id="CHEBI:15378"/>
        <dbReference type="ChEBI" id="CHEBI:33737"/>
        <dbReference type="ChEBI" id="CHEBI:33738"/>
        <dbReference type="ChEBI" id="CHEBI:57783"/>
        <dbReference type="ChEBI" id="CHEBI:58349"/>
        <dbReference type="EC" id="1.18.1.2"/>
    </reaction>
</comment>
<evidence type="ECO:0000256" key="8">
    <source>
        <dbReference type="ARBA" id="ARBA00022827"/>
    </source>
</evidence>
<evidence type="ECO:0000256" key="10">
    <source>
        <dbReference type="ARBA" id="ARBA00023002"/>
    </source>
</evidence>
<evidence type="ECO:0000313" key="18">
    <source>
        <dbReference type="EMBL" id="URJ27775.1"/>
    </source>
</evidence>
<dbReference type="InterPro" id="IPR051930">
    <property type="entry name" value="FNR_type-1"/>
</dbReference>
<keyword evidence="10" id="KW-0560">Oxidoreductase</keyword>
<dbReference type="SUPFAM" id="SSF63380">
    <property type="entry name" value="Riboflavin synthase domain-like"/>
    <property type="match status" value="1"/>
</dbReference>
<comment type="cofactor">
    <cofactor evidence="1">
        <name>FAD</name>
        <dbReference type="ChEBI" id="CHEBI:57692"/>
    </cofactor>
</comment>
<evidence type="ECO:0000256" key="11">
    <source>
        <dbReference type="ARBA" id="ARBA00029856"/>
    </source>
</evidence>
<dbReference type="Proteomes" id="UP001056483">
    <property type="component" value="Chromosome"/>
</dbReference>
<dbReference type="SUPFAM" id="SSF52343">
    <property type="entry name" value="Ferredoxin reductase-like, C-terminal NADP-linked domain"/>
    <property type="match status" value="1"/>
</dbReference>
<dbReference type="InterPro" id="IPR033892">
    <property type="entry name" value="FNR_bac"/>
</dbReference>
<dbReference type="InterPro" id="IPR017927">
    <property type="entry name" value="FAD-bd_FR_type"/>
</dbReference>
<keyword evidence="20" id="KW-1185">Reference proteome</keyword>
<comment type="catalytic activity">
    <reaction evidence="14">
        <text>reduced [flavodoxin] + NADP(+) = oxidized [flavodoxin] + NADPH + 2 H(+)</text>
        <dbReference type="Rhea" id="RHEA:50756"/>
        <dbReference type="Rhea" id="RHEA-COMP:10622"/>
        <dbReference type="Rhea" id="RHEA-COMP:10623"/>
        <dbReference type="ChEBI" id="CHEBI:15378"/>
        <dbReference type="ChEBI" id="CHEBI:57618"/>
        <dbReference type="ChEBI" id="CHEBI:57783"/>
        <dbReference type="ChEBI" id="CHEBI:58210"/>
        <dbReference type="ChEBI" id="CHEBI:58349"/>
        <dbReference type="EC" id="1.19.1.1"/>
    </reaction>
</comment>
<feature type="domain" description="FAD-binding FR-type" evidence="16">
    <location>
        <begin position="2"/>
        <end position="101"/>
    </location>
</feature>
<evidence type="ECO:0000256" key="3">
    <source>
        <dbReference type="ARBA" id="ARBA00012872"/>
    </source>
</evidence>
<dbReference type="PROSITE" id="PS51384">
    <property type="entry name" value="FAD_FR"/>
    <property type="match status" value="1"/>
</dbReference>
<evidence type="ECO:0000256" key="1">
    <source>
        <dbReference type="ARBA" id="ARBA00001974"/>
    </source>
</evidence>
<dbReference type="GO" id="GO:0042167">
    <property type="term" value="P:heme catabolic process"/>
    <property type="evidence" value="ECO:0007669"/>
    <property type="project" value="TreeGrafter"/>
</dbReference>
<dbReference type="InterPro" id="IPR017938">
    <property type="entry name" value="Riboflavin_synthase-like_b-brl"/>
</dbReference>
<dbReference type="AlphaFoldDB" id="A0AAE9L6U5"/>
<accession>A0AAE9L6U5</accession>
<evidence type="ECO:0000256" key="13">
    <source>
        <dbReference type="ARBA" id="ARBA00030173"/>
    </source>
</evidence>
<evidence type="ECO:0000256" key="12">
    <source>
        <dbReference type="ARBA" id="ARBA00030000"/>
    </source>
</evidence>
<dbReference type="CDD" id="cd06195">
    <property type="entry name" value="FNR1"/>
    <property type="match status" value="1"/>
</dbReference>
<dbReference type="GO" id="GO:0004324">
    <property type="term" value="F:ferredoxin-NADP+ reductase activity"/>
    <property type="evidence" value="ECO:0007669"/>
    <property type="project" value="UniProtKB-EC"/>
</dbReference>
<dbReference type="PANTHER" id="PTHR47878">
    <property type="entry name" value="OXIDOREDUCTASE FAD/NAD(P)-BINDING DOMAIN PROTEIN"/>
    <property type="match status" value="1"/>
</dbReference>